<dbReference type="Gene3D" id="2.40.128.20">
    <property type="match status" value="1"/>
</dbReference>
<evidence type="ECO:0000256" key="1">
    <source>
        <dbReference type="ARBA" id="ARBA00006889"/>
    </source>
</evidence>
<dbReference type="InterPro" id="IPR012674">
    <property type="entry name" value="Calycin"/>
</dbReference>
<evidence type="ECO:0000256" key="2">
    <source>
        <dbReference type="PIRNR" id="PIRNR036893"/>
    </source>
</evidence>
<dbReference type="GO" id="GO:0000302">
    <property type="term" value="P:response to reactive oxygen species"/>
    <property type="evidence" value="ECO:0007669"/>
    <property type="project" value="TreeGrafter"/>
</dbReference>
<sequence>MSLPCGGAWRRLCVAAAALVASAVAGCPGYADVANLTNADLAGFRLSSFAGTWYEIQSHNLPIITTGCRCTRYDVGVTAGGWGTRFLCRRGDNVVELHSDNRNASDPTYPGKLTESWRFRSFHLPATDYWVLDVRTDGRGGYRHALVYSCTRVLGFKQEWLYIFARETSVPAADLAAWKGYLRAKGVDASKLAPVPQGDGCWPSADGLVM</sequence>
<protein>
    <recommendedName>
        <fullName evidence="3">Lipocalin/cytosolic fatty-acid binding domain-containing protein</fullName>
    </recommendedName>
</protein>
<evidence type="ECO:0000313" key="4">
    <source>
        <dbReference type="EMBL" id="CAD9643779.1"/>
    </source>
</evidence>
<name>A0A7S2QIZ3_9DINO</name>
<proteinExistence type="inferred from homology"/>
<dbReference type="GO" id="GO:0006629">
    <property type="term" value="P:lipid metabolic process"/>
    <property type="evidence" value="ECO:0007669"/>
    <property type="project" value="TreeGrafter"/>
</dbReference>
<dbReference type="AlphaFoldDB" id="A0A7S2QIZ3"/>
<reference evidence="4" key="1">
    <citation type="submission" date="2021-01" db="EMBL/GenBank/DDBJ databases">
        <authorList>
            <person name="Corre E."/>
            <person name="Pelletier E."/>
            <person name="Niang G."/>
            <person name="Scheremetjew M."/>
            <person name="Finn R."/>
            <person name="Kale V."/>
            <person name="Holt S."/>
            <person name="Cochrane G."/>
            <person name="Meng A."/>
            <person name="Brown T."/>
            <person name="Cohen L."/>
        </authorList>
    </citation>
    <scope>NUCLEOTIDE SEQUENCE</scope>
    <source>
        <strain evidence="4">RCC3387</strain>
    </source>
</reference>
<gene>
    <name evidence="4" type="ORF">BRAN1462_LOCUS61601</name>
</gene>
<dbReference type="Pfam" id="PF08212">
    <property type="entry name" value="Lipocalin_2"/>
    <property type="match status" value="1"/>
</dbReference>
<dbReference type="PANTHER" id="PTHR10612">
    <property type="entry name" value="APOLIPOPROTEIN D"/>
    <property type="match status" value="1"/>
</dbReference>
<dbReference type="SUPFAM" id="SSF50814">
    <property type="entry name" value="Lipocalins"/>
    <property type="match status" value="1"/>
</dbReference>
<keyword evidence="2" id="KW-0732">Signal</keyword>
<dbReference type="PIRSF" id="PIRSF036893">
    <property type="entry name" value="Lipocalin_ApoD"/>
    <property type="match status" value="1"/>
</dbReference>
<comment type="similarity">
    <text evidence="1 2">Belongs to the calycin superfamily. Lipocalin family.</text>
</comment>
<dbReference type="InterPro" id="IPR022271">
    <property type="entry name" value="Lipocalin_ApoD"/>
</dbReference>
<organism evidence="4">
    <name type="scientific">Zooxanthella nutricula</name>
    <dbReference type="NCBI Taxonomy" id="1333877"/>
    <lineage>
        <taxon>Eukaryota</taxon>
        <taxon>Sar</taxon>
        <taxon>Alveolata</taxon>
        <taxon>Dinophyceae</taxon>
        <taxon>Peridiniales</taxon>
        <taxon>Peridiniales incertae sedis</taxon>
        <taxon>Zooxanthella</taxon>
    </lineage>
</organism>
<dbReference type="GO" id="GO:0005737">
    <property type="term" value="C:cytoplasm"/>
    <property type="evidence" value="ECO:0007669"/>
    <property type="project" value="TreeGrafter"/>
</dbReference>
<feature type="domain" description="Lipocalin/cytosolic fatty-acid binding" evidence="3">
    <location>
        <begin position="46"/>
        <end position="197"/>
    </location>
</feature>
<dbReference type="InterPro" id="IPR000566">
    <property type="entry name" value="Lipocln_cytosolic_FA-bd_dom"/>
</dbReference>
<feature type="chain" id="PRO_5031674332" description="Lipocalin/cytosolic fatty-acid binding domain-containing protein" evidence="2">
    <location>
        <begin position="26"/>
        <end position="210"/>
    </location>
</feature>
<feature type="signal peptide" evidence="2">
    <location>
        <begin position="1"/>
        <end position="25"/>
    </location>
</feature>
<evidence type="ECO:0000259" key="3">
    <source>
        <dbReference type="Pfam" id="PF08212"/>
    </source>
</evidence>
<dbReference type="EMBL" id="HBGW01097049">
    <property type="protein sequence ID" value="CAD9643779.1"/>
    <property type="molecule type" value="Transcribed_RNA"/>
</dbReference>
<dbReference type="PANTHER" id="PTHR10612:SF34">
    <property type="entry name" value="APOLIPOPROTEIN D"/>
    <property type="match status" value="1"/>
</dbReference>
<accession>A0A7S2QIZ3</accession>